<evidence type="ECO:0008006" key="5">
    <source>
        <dbReference type="Google" id="ProtNLM"/>
    </source>
</evidence>
<dbReference type="AlphaFoldDB" id="A0AAW0VIY7"/>
<feature type="region of interest" description="Disordered" evidence="2">
    <location>
        <begin position="320"/>
        <end position="344"/>
    </location>
</feature>
<reference evidence="3 4" key="1">
    <citation type="journal article" date="2017" name="Clin. Infect. Dis.">
        <title>Simultaneous emergence of multidrug-resistant Candida auris on 3 continents confirmed by whole-genome sequencing and epidemiological analyses.</title>
        <authorList>
            <person name="Lockhart S.R."/>
            <person name="Etienne K.A."/>
            <person name="Vallabhaneni S."/>
            <person name="Farooqi J."/>
            <person name="Chowdhary A."/>
            <person name="Govender N.P."/>
            <person name="Colombo A.L."/>
            <person name="Calvo B."/>
            <person name="Cuomo C.A."/>
            <person name="Desjardins C.A."/>
            <person name="Berkow E.L."/>
            <person name="Castanheira M."/>
            <person name="Magobo R.E."/>
            <person name="Jabeen K."/>
            <person name="Asghar R.J."/>
            <person name="Meis J.F."/>
            <person name="Jackson B."/>
            <person name="Chiller T."/>
            <person name="Litvintseva A.P."/>
        </authorList>
    </citation>
    <scope>NUCLEOTIDE SEQUENCE [LARGE SCALE GENOMIC DNA]</scope>
    <source>
        <strain evidence="3 4">B8441</strain>
    </source>
</reference>
<comment type="caution">
    <text evidence="3">The sequence shown here is derived from an EMBL/GenBank/DDBJ whole genome shotgun (WGS) entry which is preliminary data.</text>
</comment>
<keyword evidence="4" id="KW-1185">Reference proteome</keyword>
<sequence>MSDDGEDFESINLASVQIASQPLSSLGTVPESSDDGLDPNDFLTQNHTDLDKDRNSSSNIGTEEPTANEDPHRSTSLSTSYLYESTLKESMSPSAIQTEEHSYNDMDNVWQTHQHDESLLQFLLDRQQEIKEEMKRDMSTHKCFISEGNDCREIRQLLGDHFVELSKNCYSLHELYGKESTSLRGLLHHLERWDIRRSRVLNRVKSIKSDDHSFGVKLAGLLHKRNDIDTEIDDLESRLRLLRANRAAVNSEIEEASSVLESKSAKYVNIFRELEKHGESVITNFLLSSGLPQDELQVLYKKVPVEALFKYKGANQKSSSEVVKARPAEEAAKREHGEPPNAQNMGAQAYEVVDGETQQVTEKSAYDRGYEKGNAQFVKVKETVSSMVHKIFNGKRDERASRNDVDDESNTISEKIDVNPITELLSQRIRALEDLSVSSSNLSAVLHQDGIIWSNIAASLNKREEKMLEVLSQSRSMPSEMESMLISCFDTLKAALDEWENKRKVGQPVYFESLVYCELNAVAHALDSLRNDTNYSNQVSSAQIILSDDDTASSNSTRPLSRFTMTHYGYHPRSTTIVDTVTENVNSTNSQKTKSSAIKATKDLKFE</sequence>
<organism evidence="3 4">
    <name type="scientific">Candidozyma auris</name>
    <name type="common">Yeast</name>
    <name type="synonym">Candida auris</name>
    <dbReference type="NCBI Taxonomy" id="498019"/>
    <lineage>
        <taxon>Eukaryota</taxon>
        <taxon>Fungi</taxon>
        <taxon>Dikarya</taxon>
        <taxon>Ascomycota</taxon>
        <taxon>Saccharomycotina</taxon>
        <taxon>Pichiomycetes</taxon>
        <taxon>Metschnikowiaceae</taxon>
        <taxon>Candidozyma</taxon>
    </lineage>
</organism>
<accession>A0AAW0VIY7</accession>
<evidence type="ECO:0000313" key="4">
    <source>
        <dbReference type="Proteomes" id="UP000230249"/>
    </source>
</evidence>
<dbReference type="EMBL" id="PEKT03000001">
    <property type="protein sequence ID" value="KAK8441885.1"/>
    <property type="molecule type" value="Genomic_DNA"/>
</dbReference>
<evidence type="ECO:0000313" key="3">
    <source>
        <dbReference type="EMBL" id="KAK8441885.1"/>
    </source>
</evidence>
<gene>
    <name evidence="3" type="ORF">B9J08_00201</name>
</gene>
<proteinExistence type="predicted"/>
<evidence type="ECO:0000256" key="1">
    <source>
        <dbReference type="SAM" id="Coils"/>
    </source>
</evidence>
<feature type="coiled-coil region" evidence="1">
    <location>
        <begin position="218"/>
        <end position="252"/>
    </location>
</feature>
<protein>
    <recommendedName>
        <fullName evidence="5">Autophagy-related protein 28</fullName>
    </recommendedName>
</protein>
<feature type="compositionally biased region" description="Basic and acidic residues" evidence="2">
    <location>
        <begin position="323"/>
        <end position="338"/>
    </location>
</feature>
<dbReference type="Proteomes" id="UP000230249">
    <property type="component" value="Unassembled WGS sequence"/>
</dbReference>
<name>A0AAW0VIY7_CANAR</name>
<keyword evidence="1" id="KW-0175">Coiled coil</keyword>
<feature type="region of interest" description="Disordered" evidence="2">
    <location>
        <begin position="1"/>
        <end position="77"/>
    </location>
</feature>
<reference evidence="3 4" key="2">
    <citation type="journal article" date="2018" name="Nat. Commun.">
        <title>Genomic insights into multidrug-resistance, mating and virulence in Candida auris and related emerging species.</title>
        <authorList>
            <person name="Munoz J.F."/>
            <person name="Gade L."/>
            <person name="Chow N.A."/>
            <person name="Loparev V.N."/>
            <person name="Juieng P."/>
            <person name="Berkow E.L."/>
            <person name="Farrer R.A."/>
            <person name="Litvintseva A.P."/>
            <person name="Cuomo C.A."/>
        </authorList>
    </citation>
    <scope>GENOME REANNOTATION</scope>
    <source>
        <strain evidence="3 4">B8441</strain>
    </source>
</reference>
<feature type="compositionally biased region" description="Polar residues" evidence="2">
    <location>
        <begin position="12"/>
        <end position="31"/>
    </location>
</feature>
<evidence type="ECO:0000256" key="2">
    <source>
        <dbReference type="SAM" id="MobiDB-lite"/>
    </source>
</evidence>